<dbReference type="InterPro" id="IPR003211">
    <property type="entry name" value="AmiSUreI_transpt"/>
</dbReference>
<proteinExistence type="predicted"/>
<keyword evidence="1" id="KW-1133">Transmembrane helix</keyword>
<dbReference type="Proteomes" id="UP000019184">
    <property type="component" value="Unassembled WGS sequence"/>
</dbReference>
<keyword evidence="1" id="KW-0812">Transmembrane</keyword>
<dbReference type="AlphaFoldDB" id="A0A7U7G8F0"/>
<dbReference type="RefSeq" id="WP_034430885.1">
    <property type="nucleotide sequence ID" value="NZ_CBTK010000041.1"/>
</dbReference>
<dbReference type="OrthoDB" id="5453830at2"/>
<feature type="transmembrane region" description="Helical" evidence="1">
    <location>
        <begin position="29"/>
        <end position="48"/>
    </location>
</feature>
<evidence type="ECO:0000313" key="3">
    <source>
        <dbReference type="Proteomes" id="UP000019184"/>
    </source>
</evidence>
<evidence type="ECO:0000313" key="2">
    <source>
        <dbReference type="EMBL" id="CDH43830.1"/>
    </source>
</evidence>
<evidence type="ECO:0008006" key="4">
    <source>
        <dbReference type="Google" id="ProtNLM"/>
    </source>
</evidence>
<feature type="transmembrane region" description="Helical" evidence="1">
    <location>
        <begin position="6"/>
        <end position="22"/>
    </location>
</feature>
<feature type="transmembrane region" description="Helical" evidence="1">
    <location>
        <begin position="54"/>
        <end position="75"/>
    </location>
</feature>
<gene>
    <name evidence="2" type="ORF">BN874_1350028</name>
</gene>
<reference evidence="2 3" key="1">
    <citation type="journal article" date="2014" name="ISME J.">
        <title>Candidatus Competibacter-lineage genomes retrieved from metagenomes reveal functional metabolic diversity.</title>
        <authorList>
            <person name="McIlroy S.J."/>
            <person name="Albertsen M."/>
            <person name="Andresen E.K."/>
            <person name="Saunders A.M."/>
            <person name="Kristiansen R."/>
            <person name="Stokholm-Bjerregaard M."/>
            <person name="Nielsen K.L."/>
            <person name="Nielsen P.H."/>
        </authorList>
    </citation>
    <scope>NUCLEOTIDE SEQUENCE [LARGE SCALE GENOMIC DNA]</scope>
    <source>
        <strain evidence="2 3">Run_B_J11</strain>
    </source>
</reference>
<accession>A0A7U7G8F0</accession>
<protein>
    <recommendedName>
        <fullName evidence="4">Transporter</fullName>
    </recommendedName>
</protein>
<dbReference type="EMBL" id="CBTK010000041">
    <property type="protein sequence ID" value="CDH43830.1"/>
    <property type="molecule type" value="Genomic_DNA"/>
</dbReference>
<dbReference type="Pfam" id="PF02293">
    <property type="entry name" value="AmiS_UreI"/>
    <property type="match status" value="1"/>
</dbReference>
<feature type="transmembrane region" description="Helical" evidence="1">
    <location>
        <begin position="87"/>
        <end position="109"/>
    </location>
</feature>
<dbReference type="GO" id="GO:0016020">
    <property type="term" value="C:membrane"/>
    <property type="evidence" value="ECO:0007669"/>
    <property type="project" value="InterPro"/>
</dbReference>
<comment type="caution">
    <text evidence="2">The sequence shown here is derived from an EMBL/GenBank/DDBJ whole genome shotgun (WGS) entry which is preliminary data.</text>
</comment>
<feature type="transmembrane region" description="Helical" evidence="1">
    <location>
        <begin position="148"/>
        <end position="169"/>
    </location>
</feature>
<feature type="transmembrane region" description="Helical" evidence="1">
    <location>
        <begin position="121"/>
        <end position="141"/>
    </location>
</feature>
<keyword evidence="1" id="KW-0472">Membrane</keyword>
<organism evidence="2 3">
    <name type="scientific">Candidatus Contendobacter odensis Run_B_J11</name>
    <dbReference type="NCBI Taxonomy" id="1400861"/>
    <lineage>
        <taxon>Bacteria</taxon>
        <taxon>Pseudomonadati</taxon>
        <taxon>Pseudomonadota</taxon>
        <taxon>Gammaproteobacteria</taxon>
        <taxon>Candidatus Competibacteraceae</taxon>
        <taxon>Candidatus Contendibacter</taxon>
    </lineage>
</organism>
<sequence length="176" mass="18496">MTLALLIAISLMWIPVAILFLGKGEAKSTGAITGFVGLTVVLGAFLQTALFKDAFTGGLLFAHGLLYCTVSYALLTGLEDLRSVGNVSLTVAIISAIYMVLFFTGGVPGPDGKPLSPQSNYLAFACAGYTVLTVEVWLNAYGKLSANALAYSLITWAFPGLLIPSFMLMSAGKLPF</sequence>
<keyword evidence="3" id="KW-1185">Reference proteome</keyword>
<name>A0A7U7G8F0_9GAMM</name>
<evidence type="ECO:0000256" key="1">
    <source>
        <dbReference type="SAM" id="Phobius"/>
    </source>
</evidence>